<gene>
    <name evidence="2" type="ORF">HPB48_000421</name>
</gene>
<dbReference type="AlphaFoldDB" id="A0A9J6FZK5"/>
<dbReference type="Proteomes" id="UP000821853">
    <property type="component" value="Chromosome 2"/>
</dbReference>
<dbReference type="InterPro" id="IPR051703">
    <property type="entry name" value="NF-kappa-B_Signaling_Reg"/>
</dbReference>
<name>A0A9J6FZK5_HAELO</name>
<protein>
    <recommendedName>
        <fullName evidence="1">YqaJ viral recombinase domain-containing protein</fullName>
    </recommendedName>
</protein>
<dbReference type="VEuPathDB" id="VectorBase:HLOH_056999"/>
<sequence>MKGFPEGFCEDSITEHGKAAGATKHTASGYKLFKADKVSGILLHHDSKGTYIRAKVEASFSIGKLYNVMCIVHADGSVKKGHCLCAAGAGGVCKHVSALLWHMLDVKRMGHLFVPDTVSCTSKPRTWGPVSLRKRKLLVTEFSKLEFKKHVPGKAPKQQVEPLDSSKVVMTESALKSFCVGLEESGFSPMLVAHIDEVNYQPVNTCQPTESWIEEEAPIKLPLYVLGGEIREDMACSLSMEEAHELEKMTRGQNTPLWLEERKKRITASRFGDVVLRKAAVSEKFIASFLKQGNCTTHYMKVGHDNEENAISKYKELRGVEVHPVGLCVNPGAPFLGASPDGLVWDKTNNDFGLVEVKTLAKAMEDGLTVEEAIQKRLVPFFKEGKLSERHKYFYQIQGQLGVTGLTWCDLVVDSGGDIYVERIMFDAQVWEDMFAILERFYTTHLEPNENNPV</sequence>
<dbReference type="SUPFAM" id="SSF52980">
    <property type="entry name" value="Restriction endonuclease-like"/>
    <property type="match status" value="1"/>
</dbReference>
<evidence type="ECO:0000313" key="3">
    <source>
        <dbReference type="Proteomes" id="UP000821853"/>
    </source>
</evidence>
<dbReference type="PANTHER" id="PTHR46609:SF8">
    <property type="entry name" value="YQAJ VIRAL RECOMBINASE DOMAIN-CONTAINING PROTEIN"/>
    <property type="match status" value="1"/>
</dbReference>
<organism evidence="2 3">
    <name type="scientific">Haemaphysalis longicornis</name>
    <name type="common">Bush tick</name>
    <dbReference type="NCBI Taxonomy" id="44386"/>
    <lineage>
        <taxon>Eukaryota</taxon>
        <taxon>Metazoa</taxon>
        <taxon>Ecdysozoa</taxon>
        <taxon>Arthropoda</taxon>
        <taxon>Chelicerata</taxon>
        <taxon>Arachnida</taxon>
        <taxon>Acari</taxon>
        <taxon>Parasitiformes</taxon>
        <taxon>Ixodida</taxon>
        <taxon>Ixodoidea</taxon>
        <taxon>Ixodidae</taxon>
        <taxon>Haemaphysalinae</taxon>
        <taxon>Haemaphysalis</taxon>
    </lineage>
</organism>
<evidence type="ECO:0000259" key="1">
    <source>
        <dbReference type="Pfam" id="PF09588"/>
    </source>
</evidence>
<dbReference type="Pfam" id="PF09588">
    <property type="entry name" value="YqaJ"/>
    <property type="match status" value="1"/>
</dbReference>
<accession>A0A9J6FZK5</accession>
<dbReference type="PANTHER" id="PTHR46609">
    <property type="entry name" value="EXONUCLEASE, PHAGE-TYPE/RECB, C-TERMINAL DOMAIN-CONTAINING PROTEIN"/>
    <property type="match status" value="1"/>
</dbReference>
<dbReference type="InterPro" id="IPR011604">
    <property type="entry name" value="PDDEXK-like_dom_sf"/>
</dbReference>
<dbReference type="EMBL" id="JABSTR010000004">
    <property type="protein sequence ID" value="KAH9368163.1"/>
    <property type="molecule type" value="Genomic_DNA"/>
</dbReference>
<proteinExistence type="predicted"/>
<dbReference type="InterPro" id="IPR011335">
    <property type="entry name" value="Restrct_endonuc-II-like"/>
</dbReference>
<dbReference type="CDD" id="cd22343">
    <property type="entry name" value="PDDEXK_lambda_exonuclease-like"/>
    <property type="match status" value="1"/>
</dbReference>
<comment type="caution">
    <text evidence="2">The sequence shown here is derived from an EMBL/GenBank/DDBJ whole genome shotgun (WGS) entry which is preliminary data.</text>
</comment>
<dbReference type="OrthoDB" id="6476262at2759"/>
<evidence type="ECO:0000313" key="2">
    <source>
        <dbReference type="EMBL" id="KAH9368163.1"/>
    </source>
</evidence>
<dbReference type="Gene3D" id="3.90.320.10">
    <property type="match status" value="1"/>
</dbReference>
<keyword evidence="3" id="KW-1185">Reference proteome</keyword>
<dbReference type="OMA" id="VEICECV"/>
<dbReference type="GO" id="GO:0006281">
    <property type="term" value="P:DNA repair"/>
    <property type="evidence" value="ECO:0007669"/>
    <property type="project" value="UniProtKB-ARBA"/>
</dbReference>
<reference evidence="2 3" key="1">
    <citation type="journal article" date="2020" name="Cell">
        <title>Large-Scale Comparative Analyses of Tick Genomes Elucidate Their Genetic Diversity and Vector Capacities.</title>
        <authorList>
            <consortium name="Tick Genome and Microbiome Consortium (TIGMIC)"/>
            <person name="Jia N."/>
            <person name="Wang J."/>
            <person name="Shi W."/>
            <person name="Du L."/>
            <person name="Sun Y."/>
            <person name="Zhan W."/>
            <person name="Jiang J.F."/>
            <person name="Wang Q."/>
            <person name="Zhang B."/>
            <person name="Ji P."/>
            <person name="Bell-Sakyi L."/>
            <person name="Cui X.M."/>
            <person name="Yuan T.T."/>
            <person name="Jiang B.G."/>
            <person name="Yang W.F."/>
            <person name="Lam T.T."/>
            <person name="Chang Q.C."/>
            <person name="Ding S.J."/>
            <person name="Wang X.J."/>
            <person name="Zhu J.G."/>
            <person name="Ruan X.D."/>
            <person name="Zhao L."/>
            <person name="Wei J.T."/>
            <person name="Ye R.Z."/>
            <person name="Que T.C."/>
            <person name="Du C.H."/>
            <person name="Zhou Y.H."/>
            <person name="Cheng J.X."/>
            <person name="Dai P.F."/>
            <person name="Guo W.B."/>
            <person name="Han X.H."/>
            <person name="Huang E.J."/>
            <person name="Li L.F."/>
            <person name="Wei W."/>
            <person name="Gao Y.C."/>
            <person name="Liu J.Z."/>
            <person name="Shao H.Z."/>
            <person name="Wang X."/>
            <person name="Wang C.C."/>
            <person name="Yang T.C."/>
            <person name="Huo Q.B."/>
            <person name="Li W."/>
            <person name="Chen H.Y."/>
            <person name="Chen S.E."/>
            <person name="Zhou L.G."/>
            <person name="Ni X.B."/>
            <person name="Tian J.H."/>
            <person name="Sheng Y."/>
            <person name="Liu T."/>
            <person name="Pan Y.S."/>
            <person name="Xia L.Y."/>
            <person name="Li J."/>
            <person name="Zhao F."/>
            <person name="Cao W.C."/>
        </authorList>
    </citation>
    <scope>NUCLEOTIDE SEQUENCE [LARGE SCALE GENOMIC DNA]</scope>
    <source>
        <strain evidence="2">HaeL-2018</strain>
    </source>
</reference>
<dbReference type="InterPro" id="IPR019080">
    <property type="entry name" value="YqaJ_viral_recombinase"/>
</dbReference>
<feature type="domain" description="YqaJ viral recombinase" evidence="1">
    <location>
        <begin position="258"/>
        <end position="406"/>
    </location>
</feature>